<feature type="domain" description="Cyclic nucleotide-binding" evidence="1">
    <location>
        <begin position="151"/>
        <end position="246"/>
    </location>
</feature>
<dbReference type="RefSeq" id="WP_194855047.1">
    <property type="nucleotide sequence ID" value="NZ_ARXR01000003.1"/>
</dbReference>
<dbReference type="Pfam" id="PF00027">
    <property type="entry name" value="cNMP_binding"/>
    <property type="match status" value="1"/>
</dbReference>
<comment type="caution">
    <text evidence="2">The sequence shown here is derived from an EMBL/GenBank/DDBJ whole genome shotgun (WGS) entry which is preliminary data.</text>
</comment>
<dbReference type="InterPro" id="IPR018490">
    <property type="entry name" value="cNMP-bd_dom_sf"/>
</dbReference>
<dbReference type="InterPro" id="IPR000595">
    <property type="entry name" value="cNMP-bd_dom"/>
</dbReference>
<organism evidence="2 3">
    <name type="scientific">Alloalcanivorax venustensis ISO4</name>
    <dbReference type="NCBI Taxonomy" id="1177184"/>
    <lineage>
        <taxon>Bacteria</taxon>
        <taxon>Pseudomonadati</taxon>
        <taxon>Pseudomonadota</taxon>
        <taxon>Gammaproteobacteria</taxon>
        <taxon>Oceanospirillales</taxon>
        <taxon>Alcanivoracaceae</taxon>
        <taxon>Alloalcanivorax</taxon>
    </lineage>
</organism>
<name>A0ABS0ACQ8_9GAMM</name>
<dbReference type="Proteomes" id="UP000644441">
    <property type="component" value="Unassembled WGS sequence"/>
</dbReference>
<dbReference type="PRINTS" id="PR00103">
    <property type="entry name" value="CAMPKINASE"/>
</dbReference>
<evidence type="ECO:0000259" key="1">
    <source>
        <dbReference type="PROSITE" id="PS50042"/>
    </source>
</evidence>
<accession>A0ABS0ACQ8</accession>
<protein>
    <submittedName>
        <fullName evidence="2">Cyclic nucleotide-binding protein (cNMP-bd) protein</fullName>
    </submittedName>
</protein>
<sequence length="262" mass="28385">MIPLGEPLEGLPALARHYKQLGDAVIRGLRQTPRSLSLPATTDARRDGLAAQRLYVVRGGTLAACCQGRRLLLWDEGDVIVPDPDDGITFQADGAVLLAGYDFGDLLEEILAVPERARRWSELLITQQALLTRCLAALTPEENHTGSRFAYFHPGDLILRQGDRADGVYNLFEGEADVLVDDVVVGRVTEGELLGAIAVLTGAPRGATVRARSRCAAMHIPSDGFHHLIRAKPSLIHGLMTDMARQITELNAQVVTLSGRTP</sequence>
<reference evidence="2 3" key="1">
    <citation type="submission" date="2012-09" db="EMBL/GenBank/DDBJ databases">
        <title>Genome Sequence of alkane-degrading Bacterium Alcanivorax venustensis ISO4.</title>
        <authorList>
            <person name="Lai Q."/>
            <person name="Shao Z."/>
        </authorList>
    </citation>
    <scope>NUCLEOTIDE SEQUENCE [LARGE SCALE GENOMIC DNA]</scope>
    <source>
        <strain evidence="2 3">ISO4</strain>
    </source>
</reference>
<evidence type="ECO:0000313" key="2">
    <source>
        <dbReference type="EMBL" id="MBF5051914.1"/>
    </source>
</evidence>
<dbReference type="CDD" id="cd00038">
    <property type="entry name" value="CAP_ED"/>
    <property type="match status" value="1"/>
</dbReference>
<dbReference type="PANTHER" id="PTHR24567:SF74">
    <property type="entry name" value="HTH-TYPE TRANSCRIPTIONAL REGULATOR ARCR"/>
    <property type="match status" value="1"/>
</dbReference>
<dbReference type="PANTHER" id="PTHR24567">
    <property type="entry name" value="CRP FAMILY TRANSCRIPTIONAL REGULATORY PROTEIN"/>
    <property type="match status" value="1"/>
</dbReference>
<dbReference type="InterPro" id="IPR014710">
    <property type="entry name" value="RmlC-like_jellyroll"/>
</dbReference>
<proteinExistence type="predicted"/>
<dbReference type="InterPro" id="IPR050397">
    <property type="entry name" value="Env_Response_Regulators"/>
</dbReference>
<dbReference type="PROSITE" id="PS50042">
    <property type="entry name" value="CNMP_BINDING_3"/>
    <property type="match status" value="1"/>
</dbReference>
<dbReference type="Gene3D" id="2.60.120.10">
    <property type="entry name" value="Jelly Rolls"/>
    <property type="match status" value="1"/>
</dbReference>
<keyword evidence="3" id="KW-1185">Reference proteome</keyword>
<dbReference type="EMBL" id="ARXR01000003">
    <property type="protein sequence ID" value="MBF5051914.1"/>
    <property type="molecule type" value="Genomic_DNA"/>
</dbReference>
<dbReference type="SUPFAM" id="SSF51206">
    <property type="entry name" value="cAMP-binding domain-like"/>
    <property type="match status" value="1"/>
</dbReference>
<gene>
    <name evidence="2" type="ORF">ISO4_00516</name>
</gene>
<evidence type="ECO:0000313" key="3">
    <source>
        <dbReference type="Proteomes" id="UP000644441"/>
    </source>
</evidence>
<dbReference type="SMART" id="SM00100">
    <property type="entry name" value="cNMP"/>
    <property type="match status" value="1"/>
</dbReference>